<dbReference type="EMBL" id="GL377565">
    <property type="protein sequence ID" value="EFJ38243.1"/>
    <property type="molecule type" value="Genomic_DNA"/>
</dbReference>
<dbReference type="KEGG" id="smo:SELMODRAFT_402002"/>
<dbReference type="AlphaFoldDB" id="D8QP98"/>
<name>D8QP98_SELML</name>
<evidence type="ECO:0000313" key="1">
    <source>
        <dbReference type="EMBL" id="EFJ38243.1"/>
    </source>
</evidence>
<organism evidence="2">
    <name type="scientific">Selaginella moellendorffii</name>
    <name type="common">Spikemoss</name>
    <dbReference type="NCBI Taxonomy" id="88036"/>
    <lineage>
        <taxon>Eukaryota</taxon>
        <taxon>Viridiplantae</taxon>
        <taxon>Streptophyta</taxon>
        <taxon>Embryophyta</taxon>
        <taxon>Tracheophyta</taxon>
        <taxon>Lycopodiopsida</taxon>
        <taxon>Selaginellales</taxon>
        <taxon>Selaginellaceae</taxon>
        <taxon>Selaginella</taxon>
    </lineage>
</organism>
<gene>
    <name evidence="1" type="primary">xyz</name>
    <name evidence="1" type="ORF">SELMODRAFT_402002</name>
</gene>
<protein>
    <submittedName>
        <fullName evidence="1">Uncharacterized protein xyz</fullName>
    </submittedName>
</protein>
<dbReference type="Proteomes" id="UP000001514">
    <property type="component" value="Unassembled WGS sequence"/>
</dbReference>
<proteinExistence type="predicted"/>
<keyword evidence="2" id="KW-1185">Reference proteome</keyword>
<evidence type="ECO:0000313" key="2">
    <source>
        <dbReference type="Proteomes" id="UP000001514"/>
    </source>
</evidence>
<reference evidence="1 2" key="1">
    <citation type="journal article" date="2011" name="Science">
        <title>The Selaginella genome identifies genetic changes associated with the evolution of vascular plants.</title>
        <authorList>
            <person name="Banks J.A."/>
            <person name="Nishiyama T."/>
            <person name="Hasebe M."/>
            <person name="Bowman J.L."/>
            <person name="Gribskov M."/>
            <person name="dePamphilis C."/>
            <person name="Albert V.A."/>
            <person name="Aono N."/>
            <person name="Aoyama T."/>
            <person name="Ambrose B.A."/>
            <person name="Ashton N.W."/>
            <person name="Axtell M.J."/>
            <person name="Barker E."/>
            <person name="Barker M.S."/>
            <person name="Bennetzen J.L."/>
            <person name="Bonawitz N.D."/>
            <person name="Chapple C."/>
            <person name="Cheng C."/>
            <person name="Correa L.G."/>
            <person name="Dacre M."/>
            <person name="DeBarry J."/>
            <person name="Dreyer I."/>
            <person name="Elias M."/>
            <person name="Engstrom E.M."/>
            <person name="Estelle M."/>
            <person name="Feng L."/>
            <person name="Finet C."/>
            <person name="Floyd S.K."/>
            <person name="Frommer W.B."/>
            <person name="Fujita T."/>
            <person name="Gramzow L."/>
            <person name="Gutensohn M."/>
            <person name="Harholt J."/>
            <person name="Hattori M."/>
            <person name="Heyl A."/>
            <person name="Hirai T."/>
            <person name="Hiwatashi Y."/>
            <person name="Ishikawa M."/>
            <person name="Iwata M."/>
            <person name="Karol K.G."/>
            <person name="Koehler B."/>
            <person name="Kolukisaoglu U."/>
            <person name="Kubo M."/>
            <person name="Kurata T."/>
            <person name="Lalonde S."/>
            <person name="Li K."/>
            <person name="Li Y."/>
            <person name="Litt A."/>
            <person name="Lyons E."/>
            <person name="Manning G."/>
            <person name="Maruyama T."/>
            <person name="Michael T.P."/>
            <person name="Mikami K."/>
            <person name="Miyazaki S."/>
            <person name="Morinaga S."/>
            <person name="Murata T."/>
            <person name="Mueller-Roeber B."/>
            <person name="Nelson D.R."/>
            <person name="Obara M."/>
            <person name="Oguri Y."/>
            <person name="Olmstead R.G."/>
            <person name="Onodera N."/>
            <person name="Petersen B.L."/>
            <person name="Pils B."/>
            <person name="Prigge M."/>
            <person name="Rensing S.A."/>
            <person name="Riano-Pachon D.M."/>
            <person name="Roberts A.W."/>
            <person name="Sato Y."/>
            <person name="Scheller H.V."/>
            <person name="Schulz B."/>
            <person name="Schulz C."/>
            <person name="Shakirov E.V."/>
            <person name="Shibagaki N."/>
            <person name="Shinohara N."/>
            <person name="Shippen D.E."/>
            <person name="Soerensen I."/>
            <person name="Sotooka R."/>
            <person name="Sugimoto N."/>
            <person name="Sugita M."/>
            <person name="Sumikawa N."/>
            <person name="Tanurdzic M."/>
            <person name="Theissen G."/>
            <person name="Ulvskov P."/>
            <person name="Wakazuki S."/>
            <person name="Weng J.K."/>
            <person name="Willats W.W."/>
            <person name="Wipf D."/>
            <person name="Wolf P.G."/>
            <person name="Yang L."/>
            <person name="Zimmer A.D."/>
            <person name="Zhu Q."/>
            <person name="Mitros T."/>
            <person name="Hellsten U."/>
            <person name="Loque D."/>
            <person name="Otillar R."/>
            <person name="Salamov A."/>
            <person name="Schmutz J."/>
            <person name="Shapiro H."/>
            <person name="Lindquist E."/>
            <person name="Lucas S."/>
            <person name="Rokhsar D."/>
            <person name="Grigoriev I.V."/>
        </authorList>
    </citation>
    <scope>NUCLEOTIDE SEQUENCE [LARGE SCALE GENOMIC DNA]</scope>
</reference>
<dbReference type="Gramene" id="EFJ38243">
    <property type="protein sequence ID" value="EFJ38243"/>
    <property type="gene ID" value="SELMODRAFT_402002"/>
</dbReference>
<accession>D8QP98</accession>
<sequence>MDEELAKCPMESADLSWVLRFKFSCSTGLLLVRILLWLPCRDFCFLTSVLCYSLCGNLRILVVLFDPVCPLAVFNSVAIAVPGALTRKNVEDVCAEVWERVKERLPSMPPEQYFKHSYSRSSKELCTLKGRAVLLLEGLEDGDYIGSASEVLGKLRDTDLCFLIDASGSGKTRTLYEISCQRDSIYLTGVTESGSGDEGSRDLYHVATELGRLYPEGVIPEDALMVCLTAVFISRFYILREARSAGIDVTRLVWLFKQLYFSHLNYPWRDPWRELTRRILSLIRNSSDIEAASDIFPDILDELKRQVRWDDKGVVVIDECQELSHLLENRFRGLTVSDVNLSMLDKLALALRDMKFENTIISGTGRHLIRMLDSLSETVKDKLSYYVYSDFGHFSSAESIKEYTVKFVKDVCDFDFSTIFGVYRGRYRFYVTVLQMFLRDSEEQRLVATDYFLKKADDLCRRPGPALSINRSVWDDVVKFFALPSFHPGCWEVVITLLLLRVYTGVPVSLAVTDSDLRFVQAGIGRLRRTGESSYQPLHFKPDTDFCSAAPQNAAQVSLRTVEIGEPLVVRALWNYLTASVDVQKKLINDMGVCSKSELGVKFEPYSAPLLLQFLENKAPVDFIPKVYKEKVDPVYKHPLQVPRSNNCEMIQQMPEEDNGMTFLAWLEQFEVVLQGKQQESFRPFFYSGNVIRFGPDMIAACISKVGEKQVPVFSLYQHKVRSKTDLTSALDRLDIDDLFLHNKGFKERSQIEEIAVTKFKQFLHQGGLLKWIICFTTDINVFQNDDLMCGSVPKIHKRKRIYEKLKITGLVGIIDKHMQVMVEENAWFVNAVEYLKYGE</sequence>
<dbReference type="InParanoid" id="D8QP98"/>
<dbReference type="HOGENOM" id="CLU_020195_0_0_1"/>